<dbReference type="InterPro" id="IPR055411">
    <property type="entry name" value="LRR_FXL15/At3g58940/PEG3-like"/>
</dbReference>
<dbReference type="Proteomes" id="UP001054252">
    <property type="component" value="Unassembled WGS sequence"/>
</dbReference>
<dbReference type="AlphaFoldDB" id="A0AAV5JBP6"/>
<evidence type="ECO:0000259" key="2">
    <source>
        <dbReference type="PROSITE" id="PS50181"/>
    </source>
</evidence>
<sequence>MEEDGRVSEATGTSSALFPSQSADPLHMEEEESMSSPTRGPILNKNPVQPIEVDDLQNPSFSNYSNLVNSIEEGVEEGSNSLNHSSEGGPCYSSDYGPPPLRRPSSPEEDRISALPDCVIHHILSFLPTKDSIKTGILSKRWEKLWSFVPNLRFRVLDDEPQPHKLFRMIDGTLILYSSTKIRKFVLRFDYEMFTREVPKSDMDSFIDLWLRFAARRNVQELCLKFCAKRYLMGKEMLADEDFDRYTMPQFLFDDSSLTKLRSRFCDYVSKGQVSWKSLKVLTIRSAVLTNGMLQRILLGSPVLEELELSDCWDITSVNVISSAPNLKSLGILGHWEGTKCHLLDVSSLIDAHIDFALYEYGVSNNSHDAFMETTNALLQKINHVELLTIGIGCIQALSMAEDRGLPSPFFNCNWKCLTVKTPIVLELNLPGMANFPRMAGLLQNAPNLEKLVVDRTSWFYGSVYFSLIHPTEENFQTSRARSFSCLLRHLKAIELVEPYIDANYPGYLYEFLQFVLQNAMVLEKMVVPSWHYEAARKLLSFPRASPHAVILLSKP</sequence>
<gene>
    <name evidence="3" type="ORF">SLEP1_g21553</name>
</gene>
<feature type="region of interest" description="Disordered" evidence="1">
    <location>
        <begin position="1"/>
        <end position="60"/>
    </location>
</feature>
<feature type="region of interest" description="Disordered" evidence="1">
    <location>
        <begin position="74"/>
        <end position="110"/>
    </location>
</feature>
<name>A0AAV5JBP6_9ROSI</name>
<dbReference type="PROSITE" id="PS50181">
    <property type="entry name" value="FBOX"/>
    <property type="match status" value="1"/>
</dbReference>
<evidence type="ECO:0000256" key="1">
    <source>
        <dbReference type="SAM" id="MobiDB-lite"/>
    </source>
</evidence>
<comment type="caution">
    <text evidence="3">The sequence shown here is derived from an EMBL/GenBank/DDBJ whole genome shotgun (WGS) entry which is preliminary data.</text>
</comment>
<dbReference type="SMART" id="SM00256">
    <property type="entry name" value="FBOX"/>
    <property type="match status" value="1"/>
</dbReference>
<dbReference type="SUPFAM" id="SSF81383">
    <property type="entry name" value="F-box domain"/>
    <property type="match status" value="1"/>
</dbReference>
<dbReference type="InterPro" id="IPR050232">
    <property type="entry name" value="FBL13/AtMIF1-like"/>
</dbReference>
<dbReference type="CDD" id="cd22160">
    <property type="entry name" value="F-box_AtFBL13-like"/>
    <property type="match status" value="1"/>
</dbReference>
<evidence type="ECO:0000313" key="3">
    <source>
        <dbReference type="EMBL" id="GKV10146.1"/>
    </source>
</evidence>
<reference evidence="3 4" key="1">
    <citation type="journal article" date="2021" name="Commun. Biol.">
        <title>The genome of Shorea leprosula (Dipterocarpaceae) highlights the ecological relevance of drought in aseasonal tropical rainforests.</title>
        <authorList>
            <person name="Ng K.K.S."/>
            <person name="Kobayashi M.J."/>
            <person name="Fawcett J.A."/>
            <person name="Hatakeyama M."/>
            <person name="Paape T."/>
            <person name="Ng C.H."/>
            <person name="Ang C.C."/>
            <person name="Tnah L.H."/>
            <person name="Lee C.T."/>
            <person name="Nishiyama T."/>
            <person name="Sese J."/>
            <person name="O'Brien M.J."/>
            <person name="Copetti D."/>
            <person name="Mohd Noor M.I."/>
            <person name="Ong R.C."/>
            <person name="Putra M."/>
            <person name="Sireger I.Z."/>
            <person name="Indrioko S."/>
            <person name="Kosugi Y."/>
            <person name="Izuno A."/>
            <person name="Isagi Y."/>
            <person name="Lee S.L."/>
            <person name="Shimizu K.K."/>
        </authorList>
    </citation>
    <scope>NUCLEOTIDE SEQUENCE [LARGE SCALE GENOMIC DNA]</scope>
    <source>
        <strain evidence="3">214</strain>
    </source>
</reference>
<keyword evidence="4" id="KW-1185">Reference proteome</keyword>
<dbReference type="Pfam" id="PF00646">
    <property type="entry name" value="F-box"/>
    <property type="match status" value="1"/>
</dbReference>
<feature type="compositionally biased region" description="Polar residues" evidence="1">
    <location>
        <begin position="10"/>
        <end position="23"/>
    </location>
</feature>
<dbReference type="PANTHER" id="PTHR31900">
    <property type="entry name" value="F-BOX/RNI SUPERFAMILY PROTEIN-RELATED"/>
    <property type="match status" value="1"/>
</dbReference>
<dbReference type="PANTHER" id="PTHR31900:SF32">
    <property type="entry name" value="F-BOX_RNI_FBD-LIKE DOMAIN PROTEIN"/>
    <property type="match status" value="1"/>
</dbReference>
<evidence type="ECO:0000313" key="4">
    <source>
        <dbReference type="Proteomes" id="UP001054252"/>
    </source>
</evidence>
<dbReference type="SUPFAM" id="SSF52047">
    <property type="entry name" value="RNI-like"/>
    <property type="match status" value="1"/>
</dbReference>
<dbReference type="InterPro" id="IPR036047">
    <property type="entry name" value="F-box-like_dom_sf"/>
</dbReference>
<dbReference type="InterPro" id="IPR032675">
    <property type="entry name" value="LRR_dom_sf"/>
</dbReference>
<protein>
    <recommendedName>
        <fullName evidence="2">F-box domain-containing protein</fullName>
    </recommendedName>
</protein>
<dbReference type="Pfam" id="PF24758">
    <property type="entry name" value="LRR_At5g56370"/>
    <property type="match status" value="1"/>
</dbReference>
<feature type="domain" description="F-box" evidence="2">
    <location>
        <begin position="109"/>
        <end position="157"/>
    </location>
</feature>
<organism evidence="3 4">
    <name type="scientific">Rubroshorea leprosula</name>
    <dbReference type="NCBI Taxonomy" id="152421"/>
    <lineage>
        <taxon>Eukaryota</taxon>
        <taxon>Viridiplantae</taxon>
        <taxon>Streptophyta</taxon>
        <taxon>Embryophyta</taxon>
        <taxon>Tracheophyta</taxon>
        <taxon>Spermatophyta</taxon>
        <taxon>Magnoliopsida</taxon>
        <taxon>eudicotyledons</taxon>
        <taxon>Gunneridae</taxon>
        <taxon>Pentapetalae</taxon>
        <taxon>rosids</taxon>
        <taxon>malvids</taxon>
        <taxon>Malvales</taxon>
        <taxon>Dipterocarpaceae</taxon>
        <taxon>Rubroshorea</taxon>
    </lineage>
</organism>
<dbReference type="InterPro" id="IPR001810">
    <property type="entry name" value="F-box_dom"/>
</dbReference>
<proteinExistence type="predicted"/>
<accession>A0AAV5JBP6</accession>
<dbReference type="Gene3D" id="3.80.10.10">
    <property type="entry name" value="Ribonuclease Inhibitor"/>
    <property type="match status" value="1"/>
</dbReference>
<dbReference type="InterPro" id="IPR053781">
    <property type="entry name" value="F-box_AtFBL13-like"/>
</dbReference>
<dbReference type="EMBL" id="BPVZ01000031">
    <property type="protein sequence ID" value="GKV10146.1"/>
    <property type="molecule type" value="Genomic_DNA"/>
</dbReference>
<dbReference type="Gene3D" id="1.20.1280.50">
    <property type="match status" value="1"/>
</dbReference>